<keyword evidence="7" id="KW-0862">Zinc</keyword>
<keyword evidence="3" id="KW-0217">Developmental protein</keyword>
<comment type="subcellular location">
    <subcellularLocation>
        <location evidence="1">Nucleus</location>
    </subcellularLocation>
</comment>
<keyword evidence="14" id="KW-1185">Reference proteome</keyword>
<dbReference type="InterPro" id="IPR056436">
    <property type="entry name" value="Znf-C2H2_ZIC1-5/GLI1-3-like"/>
</dbReference>
<dbReference type="GeneID" id="114596525"/>
<evidence type="ECO:0000259" key="12">
    <source>
        <dbReference type="PROSITE" id="PS50157"/>
    </source>
</evidence>
<reference evidence="13" key="2">
    <citation type="submission" date="2025-08" db="UniProtKB">
        <authorList>
            <consortium name="Ensembl"/>
        </authorList>
    </citation>
    <scope>IDENTIFICATION</scope>
</reference>
<feature type="region of interest" description="Disordered" evidence="11">
    <location>
        <begin position="590"/>
        <end position="624"/>
    </location>
</feature>
<reference evidence="13" key="3">
    <citation type="submission" date="2025-09" db="UniProtKB">
        <authorList>
            <consortium name="Ensembl"/>
        </authorList>
    </citation>
    <scope>IDENTIFICATION</scope>
</reference>
<evidence type="ECO:0000256" key="7">
    <source>
        <dbReference type="ARBA" id="ARBA00022833"/>
    </source>
</evidence>
<feature type="compositionally biased region" description="Low complexity" evidence="11">
    <location>
        <begin position="202"/>
        <end position="219"/>
    </location>
</feature>
<dbReference type="CTD" id="85416"/>
<evidence type="ECO:0000256" key="9">
    <source>
        <dbReference type="ARBA" id="ARBA00023242"/>
    </source>
</evidence>
<evidence type="ECO:0000256" key="8">
    <source>
        <dbReference type="ARBA" id="ARBA00023125"/>
    </source>
</evidence>
<gene>
    <name evidence="13" type="primary">ZIC5</name>
</gene>
<dbReference type="PANTHER" id="PTHR45718:SF4">
    <property type="entry name" value="TRANSCRIPTIONAL ACTIVATOR CUBITUS INTERRUPTUS"/>
    <property type="match status" value="1"/>
</dbReference>
<sequence length="624" mass="65345">MGANRAGLASANHRPPSNPTRAHFQTLVPNRAAQMCRALCQSLEARAGRGWQQQPSWETEQTKEVKEPLNRSMFGKAAALATAAATASAAASRGRKPTAPSGPAQATPSRLDGPRGCGAMEPALSCKRSPSLRLADLAALHGVGGVGGGGSSATSGGGFQPLHPGDLGSSDPAAAAPFGPEHVASGALKLSPAGAEAAFASSSQAGANGAAGSPSYAAPRRAERPLQQHPASSPMFISSAGTYGAGGEQPHAAAFPGLHDHPAGPSGGHHPLNGQMRLGLAVAAAAAAAAEFYGRVEPFRPSSVAAAAAASEASYGAAPQGYPVNLAAAVLQQAPAPPAHAHHAPPHHHHPAGASSAAAAAAFLRYMRQPIKQELICKWIEAEAAAPPCSQTYSTMHELVNHVTVEHVGGPEQSSHVCFWEECPREGKPFKAKYKLINHIRVHTGEKPFPCPFPGCGKVFARSENLKIHKRTHTGEKPFKCEFDGCDRKFANSSDRKKHSHVHTSDKPYFCKVRGCDKSYTHPSSLRKHMKIHCKSPPPSPTPGSHGYQPTGTPLGAPLSPLQDSGRGRPVNLSPQVTNLNEWYVCQATGAPNHLHTPSSNATSSEEEENEEEIYRNSETRTIH</sequence>
<dbReference type="OMA" id="HIQSHHE"/>
<evidence type="ECO:0000256" key="11">
    <source>
        <dbReference type="SAM" id="MobiDB-lite"/>
    </source>
</evidence>
<dbReference type="Proteomes" id="UP000472272">
    <property type="component" value="Chromosome 4"/>
</dbReference>
<feature type="region of interest" description="Disordered" evidence="11">
    <location>
        <begin position="527"/>
        <end position="574"/>
    </location>
</feature>
<evidence type="ECO:0000256" key="6">
    <source>
        <dbReference type="ARBA" id="ARBA00022771"/>
    </source>
</evidence>
<feature type="region of interest" description="Disordered" evidence="11">
    <location>
        <begin position="147"/>
        <end position="179"/>
    </location>
</feature>
<dbReference type="FunFam" id="3.30.160.60:FF:000041">
    <property type="entry name" value="Zinc finger protein ZIC 1"/>
    <property type="match status" value="1"/>
</dbReference>
<feature type="domain" description="C2H2-type" evidence="12">
    <location>
        <begin position="509"/>
        <end position="538"/>
    </location>
</feature>
<dbReference type="GO" id="GO:0000981">
    <property type="term" value="F:DNA-binding transcription factor activity, RNA polymerase II-specific"/>
    <property type="evidence" value="ECO:0007669"/>
    <property type="project" value="TreeGrafter"/>
</dbReference>
<accession>A0A670JFZ7</accession>
<dbReference type="Ensembl" id="ENSPMRT00000023366.1">
    <property type="protein sequence ID" value="ENSPMRP00000021997.1"/>
    <property type="gene ID" value="ENSPMRG00000014312.1"/>
</dbReference>
<dbReference type="GO" id="GO:0008270">
    <property type="term" value="F:zinc ion binding"/>
    <property type="evidence" value="ECO:0007669"/>
    <property type="project" value="UniProtKB-KW"/>
</dbReference>
<dbReference type="Gene3D" id="3.30.160.60">
    <property type="entry name" value="Classic Zinc Finger"/>
    <property type="match status" value="4"/>
</dbReference>
<keyword evidence="4" id="KW-0479">Metal-binding</keyword>
<dbReference type="Pfam" id="PF23561">
    <property type="entry name" value="zf-C2H2_15"/>
    <property type="match status" value="1"/>
</dbReference>
<proteinExistence type="inferred from homology"/>
<organism evidence="13 14">
    <name type="scientific">Podarcis muralis</name>
    <name type="common">Wall lizard</name>
    <name type="synonym">Lacerta muralis</name>
    <dbReference type="NCBI Taxonomy" id="64176"/>
    <lineage>
        <taxon>Eukaryota</taxon>
        <taxon>Metazoa</taxon>
        <taxon>Chordata</taxon>
        <taxon>Craniata</taxon>
        <taxon>Vertebrata</taxon>
        <taxon>Euteleostomi</taxon>
        <taxon>Lepidosauria</taxon>
        <taxon>Squamata</taxon>
        <taxon>Bifurcata</taxon>
        <taxon>Unidentata</taxon>
        <taxon>Episquamata</taxon>
        <taxon>Laterata</taxon>
        <taxon>Lacertibaenia</taxon>
        <taxon>Lacertidae</taxon>
        <taxon>Podarcis</taxon>
    </lineage>
</organism>
<comment type="similarity">
    <text evidence="2">Belongs to the GLI C2H2-type zinc-finger protein family.</text>
</comment>
<evidence type="ECO:0000256" key="4">
    <source>
        <dbReference type="ARBA" id="ARBA00022723"/>
    </source>
</evidence>
<keyword evidence="5" id="KW-0677">Repeat</keyword>
<evidence type="ECO:0000256" key="10">
    <source>
        <dbReference type="PROSITE-ProRule" id="PRU00042"/>
    </source>
</evidence>
<dbReference type="GeneTree" id="ENSGT00940000154200"/>
<dbReference type="GO" id="GO:0000978">
    <property type="term" value="F:RNA polymerase II cis-regulatory region sequence-specific DNA binding"/>
    <property type="evidence" value="ECO:0007669"/>
    <property type="project" value="TreeGrafter"/>
</dbReference>
<feature type="compositionally biased region" description="Basic and acidic residues" evidence="11">
    <location>
        <begin position="613"/>
        <end position="624"/>
    </location>
</feature>
<dbReference type="RefSeq" id="XP_028584058.1">
    <property type="nucleotide sequence ID" value="XM_028728225.1"/>
</dbReference>
<protein>
    <submittedName>
        <fullName evidence="13">Zic family member 5</fullName>
    </submittedName>
</protein>
<dbReference type="GO" id="GO:0005634">
    <property type="term" value="C:nucleus"/>
    <property type="evidence" value="ECO:0007669"/>
    <property type="project" value="UniProtKB-SubCell"/>
</dbReference>
<feature type="region of interest" description="Disordered" evidence="11">
    <location>
        <begin position="88"/>
        <end position="117"/>
    </location>
</feature>
<feature type="domain" description="C2H2-type" evidence="12">
    <location>
        <begin position="421"/>
        <end position="448"/>
    </location>
</feature>
<feature type="region of interest" description="Disordered" evidence="11">
    <location>
        <begin position="1"/>
        <end position="22"/>
    </location>
</feature>
<dbReference type="Pfam" id="PF18366">
    <property type="entry name" value="zf_ZIC"/>
    <property type="match status" value="1"/>
</dbReference>
<feature type="domain" description="C2H2-type" evidence="12">
    <location>
        <begin position="479"/>
        <end position="508"/>
    </location>
</feature>
<evidence type="ECO:0000256" key="1">
    <source>
        <dbReference type="ARBA" id="ARBA00004123"/>
    </source>
</evidence>
<dbReference type="InterPro" id="IPR036236">
    <property type="entry name" value="Znf_C2H2_sf"/>
</dbReference>
<dbReference type="PROSITE" id="PS50157">
    <property type="entry name" value="ZINC_FINGER_C2H2_2"/>
    <property type="match status" value="4"/>
</dbReference>
<dbReference type="FunFam" id="3.30.160.60:FF:001330">
    <property type="entry name" value="Zinc finger protein ZIC 4"/>
    <property type="match status" value="1"/>
</dbReference>
<feature type="compositionally biased region" description="Gly residues" evidence="11">
    <location>
        <begin position="147"/>
        <end position="159"/>
    </location>
</feature>
<dbReference type="InterPro" id="IPR043359">
    <property type="entry name" value="GLI-like"/>
</dbReference>
<feature type="compositionally biased region" description="Basic residues" evidence="11">
    <location>
        <begin position="340"/>
        <end position="351"/>
    </location>
</feature>
<feature type="domain" description="C2H2-type" evidence="12">
    <location>
        <begin position="449"/>
        <end position="478"/>
    </location>
</feature>
<reference evidence="13 14" key="1">
    <citation type="journal article" date="2019" name="Proc. Natl. Acad. Sci. U.S.A.">
        <title>Regulatory changes in pterin and carotenoid genes underlie balanced color polymorphisms in the wall lizard.</title>
        <authorList>
            <person name="Andrade P."/>
            <person name="Pinho C."/>
            <person name="Perez I de Lanuza G."/>
            <person name="Afonso S."/>
            <person name="Brejcha J."/>
            <person name="Rubin C.J."/>
            <person name="Wallerman O."/>
            <person name="Pereira P."/>
            <person name="Sabatino S.J."/>
            <person name="Bellati A."/>
            <person name="Pellitteri-Rosa D."/>
            <person name="Bosakova Z."/>
            <person name="Bunikis I."/>
            <person name="Carretero M.A."/>
            <person name="Feiner N."/>
            <person name="Marsik P."/>
            <person name="Pauperio F."/>
            <person name="Salvi D."/>
            <person name="Soler L."/>
            <person name="While G.M."/>
            <person name="Uller T."/>
            <person name="Font E."/>
            <person name="Andersson L."/>
            <person name="Carneiro M."/>
        </authorList>
    </citation>
    <scope>NUCLEOTIDE SEQUENCE</scope>
</reference>
<dbReference type="PROSITE" id="PS00028">
    <property type="entry name" value="ZINC_FINGER_C2H2_1"/>
    <property type="match status" value="3"/>
</dbReference>
<keyword evidence="9" id="KW-0539">Nucleus</keyword>
<dbReference type="PANTHER" id="PTHR45718">
    <property type="entry name" value="TRANSCRIPTIONAL ACTIVATOR CUBITUS INTERRUPTUS"/>
    <property type="match status" value="1"/>
</dbReference>
<keyword evidence="6 10" id="KW-0863">Zinc-finger</keyword>
<dbReference type="AlphaFoldDB" id="A0A670JFZ7"/>
<evidence type="ECO:0000256" key="2">
    <source>
        <dbReference type="ARBA" id="ARBA00010831"/>
    </source>
</evidence>
<dbReference type="SUPFAM" id="SSF57667">
    <property type="entry name" value="beta-beta-alpha zinc fingers"/>
    <property type="match status" value="2"/>
</dbReference>
<evidence type="ECO:0000256" key="5">
    <source>
        <dbReference type="ARBA" id="ARBA00022737"/>
    </source>
</evidence>
<name>A0A670JFZ7_PODMU</name>
<dbReference type="OrthoDB" id="3214149at2759"/>
<evidence type="ECO:0000313" key="14">
    <source>
        <dbReference type="Proteomes" id="UP000472272"/>
    </source>
</evidence>
<feature type="region of interest" description="Disordered" evidence="11">
    <location>
        <begin position="335"/>
        <end position="354"/>
    </location>
</feature>
<dbReference type="Pfam" id="PF00096">
    <property type="entry name" value="zf-C2H2"/>
    <property type="match status" value="2"/>
</dbReference>
<dbReference type="SMART" id="SM00355">
    <property type="entry name" value="ZnF_C2H2"/>
    <property type="match status" value="4"/>
</dbReference>
<keyword evidence="8" id="KW-0238">DNA-binding</keyword>
<dbReference type="InterPro" id="IPR041643">
    <property type="entry name" value="Znf_ZIC"/>
</dbReference>
<dbReference type="KEGG" id="pmua:114596525"/>
<evidence type="ECO:0000313" key="13">
    <source>
        <dbReference type="Ensembl" id="ENSPMRP00000021997.1"/>
    </source>
</evidence>
<feature type="region of interest" description="Disordered" evidence="11">
    <location>
        <begin position="202"/>
        <end position="230"/>
    </location>
</feature>
<dbReference type="InterPro" id="IPR013087">
    <property type="entry name" value="Znf_C2H2_type"/>
</dbReference>
<dbReference type="FunFam" id="3.30.160.60:FF:000035">
    <property type="entry name" value="Zinc finger protein ZIC 1"/>
    <property type="match status" value="1"/>
</dbReference>
<evidence type="ECO:0000256" key="3">
    <source>
        <dbReference type="ARBA" id="ARBA00022473"/>
    </source>
</evidence>
<feature type="region of interest" description="Disordered" evidence="11">
    <location>
        <begin position="47"/>
        <end position="66"/>
    </location>
</feature>
<dbReference type="FunFam" id="3.30.160.60:FF:000039">
    <property type="entry name" value="Zinc finger protein ZIC 1"/>
    <property type="match status" value="1"/>
</dbReference>